<name>A0A8H4YTQ0_9HYPO</name>
<dbReference type="InterPro" id="IPR035994">
    <property type="entry name" value="Nucleoside_phosphorylase_sf"/>
</dbReference>
<protein>
    <submittedName>
        <fullName evidence="1">Uncharacterized protein</fullName>
    </submittedName>
</protein>
<dbReference type="EMBL" id="JABEVY010000398">
    <property type="protein sequence ID" value="KAF5234014.1"/>
    <property type="molecule type" value="Genomic_DNA"/>
</dbReference>
<dbReference type="SUPFAM" id="SSF53167">
    <property type="entry name" value="Purine and uridine phosphorylases"/>
    <property type="match status" value="1"/>
</dbReference>
<dbReference type="PANTHER" id="PTHR46082:SF6">
    <property type="entry name" value="AAA+ ATPASE DOMAIN-CONTAINING PROTEIN-RELATED"/>
    <property type="match status" value="1"/>
</dbReference>
<dbReference type="PANTHER" id="PTHR46082">
    <property type="entry name" value="ATP/GTP-BINDING PROTEIN-RELATED"/>
    <property type="match status" value="1"/>
</dbReference>
<reference evidence="1 2" key="1">
    <citation type="journal article" date="2020" name="BMC Genomics">
        <title>Correction to: Identification and distribution of gene clusters required for synthesis of sphingolipid metabolism inhibitors in diverse species of the filamentous fungus Fusarium.</title>
        <authorList>
            <person name="Kim H.S."/>
            <person name="Lohmar J.M."/>
            <person name="Busman M."/>
            <person name="Brown D.W."/>
            <person name="Naumann T.A."/>
            <person name="Divon H.H."/>
            <person name="Lysoe E."/>
            <person name="Uhlig S."/>
            <person name="Proctor R.H."/>
        </authorList>
    </citation>
    <scope>NUCLEOTIDE SEQUENCE [LARGE SCALE GENOMIC DNA]</scope>
    <source>
        <strain evidence="1 2">NRRL 25214</strain>
    </source>
</reference>
<gene>
    <name evidence="1" type="ORF">FANTH_12345</name>
</gene>
<organism evidence="1 2">
    <name type="scientific">Fusarium anthophilum</name>
    <dbReference type="NCBI Taxonomy" id="48485"/>
    <lineage>
        <taxon>Eukaryota</taxon>
        <taxon>Fungi</taxon>
        <taxon>Dikarya</taxon>
        <taxon>Ascomycota</taxon>
        <taxon>Pezizomycotina</taxon>
        <taxon>Sordariomycetes</taxon>
        <taxon>Hypocreomycetidae</taxon>
        <taxon>Hypocreales</taxon>
        <taxon>Nectriaceae</taxon>
        <taxon>Fusarium</taxon>
        <taxon>Fusarium fujikuroi species complex</taxon>
    </lineage>
</organism>
<dbReference type="Proteomes" id="UP000573603">
    <property type="component" value="Unassembled WGS sequence"/>
</dbReference>
<dbReference type="AlphaFoldDB" id="A0A8H4YTQ0"/>
<sequence length="124" mass="13355">MESGEHRDRIAAAKGVIAFEVGGAGVWDSFPCVIIKGACDYADGHRHKSKVWQRYSAATAAACAKAFLSFWVSSSTQDYLQGTVHVHPPVPDNIVLAMYLSESGWPLDVADDKFGGGWLPTVSN</sequence>
<dbReference type="InterPro" id="IPR053137">
    <property type="entry name" value="NLR-like"/>
</dbReference>
<dbReference type="GO" id="GO:0003824">
    <property type="term" value="F:catalytic activity"/>
    <property type="evidence" value="ECO:0007669"/>
    <property type="project" value="InterPro"/>
</dbReference>
<dbReference type="Gene3D" id="3.40.50.1580">
    <property type="entry name" value="Nucleoside phosphorylase domain"/>
    <property type="match status" value="1"/>
</dbReference>
<keyword evidence="2" id="KW-1185">Reference proteome</keyword>
<evidence type="ECO:0000313" key="1">
    <source>
        <dbReference type="EMBL" id="KAF5234014.1"/>
    </source>
</evidence>
<comment type="caution">
    <text evidence="1">The sequence shown here is derived from an EMBL/GenBank/DDBJ whole genome shotgun (WGS) entry which is preliminary data.</text>
</comment>
<proteinExistence type="predicted"/>
<evidence type="ECO:0000313" key="2">
    <source>
        <dbReference type="Proteomes" id="UP000573603"/>
    </source>
</evidence>
<dbReference type="GO" id="GO:0009116">
    <property type="term" value="P:nucleoside metabolic process"/>
    <property type="evidence" value="ECO:0007669"/>
    <property type="project" value="InterPro"/>
</dbReference>
<accession>A0A8H4YTQ0</accession>